<dbReference type="EMBL" id="AZBU02000001">
    <property type="protein sequence ID" value="TMS35799.1"/>
    <property type="molecule type" value="Genomic_DNA"/>
</dbReference>
<reference evidence="1 2" key="2">
    <citation type="journal article" date="2019" name="G3 (Bethesda)">
        <title>Hybrid Assembly of the Genome of the Entomopathogenic Nematode Steinernema carpocapsae Identifies the X-Chromosome.</title>
        <authorList>
            <person name="Serra L."/>
            <person name="Macchietto M."/>
            <person name="Macias-Munoz A."/>
            <person name="McGill C.J."/>
            <person name="Rodriguez I.M."/>
            <person name="Rodriguez B."/>
            <person name="Murad R."/>
            <person name="Mortazavi A."/>
        </authorList>
    </citation>
    <scope>NUCLEOTIDE SEQUENCE [LARGE SCALE GENOMIC DNA]</scope>
    <source>
        <strain evidence="1 2">ALL</strain>
    </source>
</reference>
<name>A0A4U8UT53_STECR</name>
<evidence type="ECO:0000313" key="2">
    <source>
        <dbReference type="Proteomes" id="UP000298663"/>
    </source>
</evidence>
<reference evidence="1 2" key="1">
    <citation type="journal article" date="2015" name="Genome Biol.">
        <title>Comparative genomics of Steinernema reveals deeply conserved gene regulatory networks.</title>
        <authorList>
            <person name="Dillman A.R."/>
            <person name="Macchietto M."/>
            <person name="Porter C.F."/>
            <person name="Rogers A."/>
            <person name="Williams B."/>
            <person name="Antoshechkin I."/>
            <person name="Lee M.M."/>
            <person name="Goodwin Z."/>
            <person name="Lu X."/>
            <person name="Lewis E.E."/>
            <person name="Goodrich-Blair H."/>
            <person name="Stock S.P."/>
            <person name="Adams B.J."/>
            <person name="Sternberg P.W."/>
            <person name="Mortazavi A."/>
        </authorList>
    </citation>
    <scope>NUCLEOTIDE SEQUENCE [LARGE SCALE GENOMIC DNA]</scope>
    <source>
        <strain evidence="1 2">ALL</strain>
    </source>
</reference>
<accession>A0A4U8UT53</accession>
<keyword evidence="2" id="KW-1185">Reference proteome</keyword>
<dbReference type="AlphaFoldDB" id="A0A4U8UT53"/>
<dbReference type="Proteomes" id="UP000298663">
    <property type="component" value="Chromosome X"/>
</dbReference>
<gene>
    <name evidence="1" type="ORF">L596_003117</name>
</gene>
<evidence type="ECO:0000313" key="1">
    <source>
        <dbReference type="EMBL" id="TMS35799.1"/>
    </source>
</evidence>
<proteinExistence type="predicted"/>
<comment type="caution">
    <text evidence="1">The sequence shown here is derived from an EMBL/GenBank/DDBJ whole genome shotgun (WGS) entry which is preliminary data.</text>
</comment>
<dbReference type="EMBL" id="CM016762">
    <property type="protein sequence ID" value="TMS35799.1"/>
    <property type="molecule type" value="Genomic_DNA"/>
</dbReference>
<protein>
    <submittedName>
        <fullName evidence="1">Uncharacterized protein</fullName>
    </submittedName>
</protein>
<organism evidence="1 2">
    <name type="scientific">Steinernema carpocapsae</name>
    <name type="common">Entomopathogenic nematode</name>
    <dbReference type="NCBI Taxonomy" id="34508"/>
    <lineage>
        <taxon>Eukaryota</taxon>
        <taxon>Metazoa</taxon>
        <taxon>Ecdysozoa</taxon>
        <taxon>Nematoda</taxon>
        <taxon>Chromadorea</taxon>
        <taxon>Rhabditida</taxon>
        <taxon>Tylenchina</taxon>
        <taxon>Panagrolaimomorpha</taxon>
        <taxon>Strongyloidoidea</taxon>
        <taxon>Steinernematidae</taxon>
        <taxon>Steinernema</taxon>
    </lineage>
</organism>
<sequence>MESLLSNPDIYSRTPSKALQLRNICAVLNISRKPQIALEKPRGGVVPIAIPTEVRAAASFFCVPNEGFPQWVCHGDICLGPTAETFSGTFPPRSQTPTKARGIVGVAVLSQVASRRDQF</sequence>